<dbReference type="EMBL" id="BFEA01000666">
    <property type="protein sequence ID" value="GBG88334.1"/>
    <property type="molecule type" value="Genomic_DNA"/>
</dbReference>
<accession>A0A388M186</accession>
<dbReference type="AlphaFoldDB" id="A0A388M186"/>
<keyword evidence="2" id="KW-1185">Reference proteome</keyword>
<evidence type="ECO:0000313" key="2">
    <source>
        <dbReference type="Proteomes" id="UP000265515"/>
    </source>
</evidence>
<gene>
    <name evidence="1" type="ORF">CBR_g46900</name>
</gene>
<comment type="caution">
    <text evidence="1">The sequence shown here is derived from an EMBL/GenBank/DDBJ whole genome shotgun (WGS) entry which is preliminary data.</text>
</comment>
<evidence type="ECO:0000313" key="1">
    <source>
        <dbReference type="EMBL" id="GBG88334.1"/>
    </source>
</evidence>
<name>A0A388M186_CHABU</name>
<dbReference type="Proteomes" id="UP000265515">
    <property type="component" value="Unassembled WGS sequence"/>
</dbReference>
<dbReference type="Gramene" id="GBG88334">
    <property type="protein sequence ID" value="GBG88334"/>
    <property type="gene ID" value="CBR_g46900"/>
</dbReference>
<protein>
    <submittedName>
        <fullName evidence="1">Uncharacterized protein</fullName>
    </submittedName>
</protein>
<reference evidence="1 2" key="1">
    <citation type="journal article" date="2018" name="Cell">
        <title>The Chara Genome: Secondary Complexity and Implications for Plant Terrestrialization.</title>
        <authorList>
            <person name="Nishiyama T."/>
            <person name="Sakayama H."/>
            <person name="Vries J.D."/>
            <person name="Buschmann H."/>
            <person name="Saint-Marcoux D."/>
            <person name="Ullrich K.K."/>
            <person name="Haas F.B."/>
            <person name="Vanderstraeten L."/>
            <person name="Becker D."/>
            <person name="Lang D."/>
            <person name="Vosolsobe S."/>
            <person name="Rombauts S."/>
            <person name="Wilhelmsson P.K.I."/>
            <person name="Janitza P."/>
            <person name="Kern R."/>
            <person name="Heyl A."/>
            <person name="Rumpler F."/>
            <person name="Villalobos L.I.A.C."/>
            <person name="Clay J.M."/>
            <person name="Skokan R."/>
            <person name="Toyoda A."/>
            <person name="Suzuki Y."/>
            <person name="Kagoshima H."/>
            <person name="Schijlen E."/>
            <person name="Tajeshwar N."/>
            <person name="Catarino B."/>
            <person name="Hetherington A.J."/>
            <person name="Saltykova A."/>
            <person name="Bonnot C."/>
            <person name="Breuninger H."/>
            <person name="Symeonidi A."/>
            <person name="Radhakrishnan G.V."/>
            <person name="Van Nieuwerburgh F."/>
            <person name="Deforce D."/>
            <person name="Chang C."/>
            <person name="Karol K.G."/>
            <person name="Hedrich R."/>
            <person name="Ulvskov P."/>
            <person name="Glockner G."/>
            <person name="Delwiche C.F."/>
            <person name="Petrasek J."/>
            <person name="Van de Peer Y."/>
            <person name="Friml J."/>
            <person name="Beilby M."/>
            <person name="Dolan L."/>
            <person name="Kohara Y."/>
            <person name="Sugano S."/>
            <person name="Fujiyama A."/>
            <person name="Delaux P.-M."/>
            <person name="Quint M."/>
            <person name="TheiBen G."/>
            <person name="Hagemann M."/>
            <person name="Harholt J."/>
            <person name="Dunand C."/>
            <person name="Zachgo S."/>
            <person name="Langdale J."/>
            <person name="Maumus F."/>
            <person name="Straeten D.V.D."/>
            <person name="Gould S.B."/>
            <person name="Rensing S.A."/>
        </authorList>
    </citation>
    <scope>NUCLEOTIDE SEQUENCE [LARGE SCALE GENOMIC DNA]</scope>
    <source>
        <strain evidence="1 2">S276</strain>
    </source>
</reference>
<proteinExistence type="predicted"/>
<sequence>MQHYYGKQIETACEIWERFTKLGSSHAASSHPHLPDFSPFFAGSLVSYASAGLLPVLCTQAVGRGAVQRQEACGELASSSAFVGGRIDKARLK</sequence>
<organism evidence="1 2">
    <name type="scientific">Chara braunii</name>
    <name type="common">Braun's stonewort</name>
    <dbReference type="NCBI Taxonomy" id="69332"/>
    <lineage>
        <taxon>Eukaryota</taxon>
        <taxon>Viridiplantae</taxon>
        <taxon>Streptophyta</taxon>
        <taxon>Charophyceae</taxon>
        <taxon>Charales</taxon>
        <taxon>Characeae</taxon>
        <taxon>Chara</taxon>
    </lineage>
</organism>